<dbReference type="PANTHER" id="PTHR46211:SF1">
    <property type="entry name" value="GLYCEROPHOSPHODIESTER PHOSPHODIESTERASE, CYTOPLASMIC"/>
    <property type="match status" value="1"/>
</dbReference>
<dbReference type="PROSITE" id="PS51704">
    <property type="entry name" value="GP_PDE"/>
    <property type="match status" value="1"/>
</dbReference>
<accession>A0A937A0D4</accession>
<dbReference type="RefSeq" id="WP_201916161.1">
    <property type="nucleotide sequence ID" value="NZ_BAABAX010000001.1"/>
</dbReference>
<evidence type="ECO:0000313" key="2">
    <source>
        <dbReference type="EMBL" id="MBL0682159.1"/>
    </source>
</evidence>
<dbReference type="PANTHER" id="PTHR46211">
    <property type="entry name" value="GLYCEROPHOSPHORYL DIESTER PHOSPHODIESTERASE"/>
    <property type="match status" value="1"/>
</dbReference>
<proteinExistence type="predicted"/>
<dbReference type="Proteomes" id="UP000651057">
    <property type="component" value="Unassembled WGS sequence"/>
</dbReference>
<dbReference type="GO" id="GO:0008081">
    <property type="term" value="F:phosphoric diester hydrolase activity"/>
    <property type="evidence" value="ECO:0007669"/>
    <property type="project" value="InterPro"/>
</dbReference>
<dbReference type="GO" id="GO:0006629">
    <property type="term" value="P:lipid metabolic process"/>
    <property type="evidence" value="ECO:0007669"/>
    <property type="project" value="InterPro"/>
</dbReference>
<dbReference type="AlphaFoldDB" id="A0A937A0D4"/>
<keyword evidence="3" id="KW-1185">Reference proteome</keyword>
<feature type="domain" description="GP-PDE" evidence="1">
    <location>
        <begin position="1"/>
        <end position="226"/>
    </location>
</feature>
<evidence type="ECO:0000313" key="3">
    <source>
        <dbReference type="Proteomes" id="UP000651057"/>
    </source>
</evidence>
<dbReference type="SUPFAM" id="SSF51695">
    <property type="entry name" value="PLC-like phosphodiesterases"/>
    <property type="match status" value="1"/>
</dbReference>
<dbReference type="Gene3D" id="3.20.20.190">
    <property type="entry name" value="Phosphatidylinositol (PI) phosphodiesterase"/>
    <property type="match status" value="1"/>
</dbReference>
<reference evidence="2" key="1">
    <citation type="submission" date="2021-01" db="EMBL/GenBank/DDBJ databases">
        <authorList>
            <person name="Zhong Y.L."/>
        </authorList>
    </citation>
    <scope>NUCLEOTIDE SEQUENCE</scope>
    <source>
        <strain evidence="2">KCTC 23302</strain>
    </source>
</reference>
<dbReference type="InterPro" id="IPR017946">
    <property type="entry name" value="PLC-like_Pdiesterase_TIM-brl"/>
</dbReference>
<evidence type="ECO:0000259" key="1">
    <source>
        <dbReference type="PROSITE" id="PS51704"/>
    </source>
</evidence>
<dbReference type="EMBL" id="JAERQJ010000001">
    <property type="protein sequence ID" value="MBL0682159.1"/>
    <property type="molecule type" value="Genomic_DNA"/>
</dbReference>
<protein>
    <submittedName>
        <fullName evidence="2">Glycerophosphodiester phosphodiesterase</fullName>
    </submittedName>
</protein>
<name>A0A937A0D4_9FLAO</name>
<organism evidence="2 3">
    <name type="scientific">Aquimarina mytili</name>
    <dbReference type="NCBI Taxonomy" id="874423"/>
    <lineage>
        <taxon>Bacteria</taxon>
        <taxon>Pseudomonadati</taxon>
        <taxon>Bacteroidota</taxon>
        <taxon>Flavobacteriia</taxon>
        <taxon>Flavobacteriales</taxon>
        <taxon>Flavobacteriaceae</taxon>
        <taxon>Aquimarina</taxon>
    </lineage>
</organism>
<dbReference type="Pfam" id="PF03009">
    <property type="entry name" value="GDPD"/>
    <property type="match status" value="1"/>
</dbReference>
<gene>
    <name evidence="2" type="ORF">JJQ60_01395</name>
</gene>
<sequence length="226" mass="25366">MKIFGHRGAAGLIAENTLESITAALEHGVDGIEIDVHRCKSGELVVIHDNTLQRTTNGQGNVSKFTWSDLKKFRTIEGYMIPLLDQVLDLIDAKCVLNIELKGIGTALPTIELLEKYIKNSSWKYDDFIISSFDHSQLFQIKSVTSKFNLGVLTEENSTQVLKIAKELNAFSVHPPVTTLTKDEVDLMHQEGYQVYVWTVNDKTLIDQSKSWNVEGIITDFPNLAK</sequence>
<dbReference type="InterPro" id="IPR030395">
    <property type="entry name" value="GP_PDE_dom"/>
</dbReference>
<comment type="caution">
    <text evidence="2">The sequence shown here is derived from an EMBL/GenBank/DDBJ whole genome shotgun (WGS) entry which is preliminary data.</text>
</comment>